<gene>
    <name evidence="2" type="ORF">C2845_PM03G03480</name>
</gene>
<sequence>MCRDEKQRLETFGERTNGPWEVSGSATRFPLKEMLLEGFNATEEHVAFVGTIMGRASDLQSVILKEQYCQKCAAIAPVAARRPRAPVRRSCLRLRAHGAPPPPPGRCGALVAAASANGHCPLRLLPVRRQLRALVRDAGVLLRRRQRRRRHHHHHRAYGLAPRASLFSRASLPPPRSPQPRSPSSSPRTTLPPPSPDPEDYGNACGDVAGEWILFTSPTPFNRCVLLRCPSVSFEGGGVLLDGVNEHLLSAHRGAALREPEPWTHSRGAGFASRWRTVALQIIIGLLTRGFASRWRMAHRLLIPDPTNAPPVQPSDPGPHEPWWESDPKTNLLTQVKA</sequence>
<feature type="compositionally biased region" description="Pro residues" evidence="1">
    <location>
        <begin position="307"/>
        <end position="317"/>
    </location>
</feature>
<feature type="region of interest" description="Disordered" evidence="1">
    <location>
        <begin position="306"/>
        <end position="338"/>
    </location>
</feature>
<protein>
    <submittedName>
        <fullName evidence="2">Uncharacterized protein</fullName>
    </submittedName>
</protein>
<feature type="region of interest" description="Disordered" evidence="1">
    <location>
        <begin position="168"/>
        <end position="202"/>
    </location>
</feature>
<organism evidence="2 3">
    <name type="scientific">Panicum miliaceum</name>
    <name type="common">Proso millet</name>
    <name type="synonym">Broomcorn millet</name>
    <dbReference type="NCBI Taxonomy" id="4540"/>
    <lineage>
        <taxon>Eukaryota</taxon>
        <taxon>Viridiplantae</taxon>
        <taxon>Streptophyta</taxon>
        <taxon>Embryophyta</taxon>
        <taxon>Tracheophyta</taxon>
        <taxon>Spermatophyta</taxon>
        <taxon>Magnoliopsida</taxon>
        <taxon>Liliopsida</taxon>
        <taxon>Poales</taxon>
        <taxon>Poaceae</taxon>
        <taxon>PACMAD clade</taxon>
        <taxon>Panicoideae</taxon>
        <taxon>Panicodae</taxon>
        <taxon>Paniceae</taxon>
        <taxon>Panicinae</taxon>
        <taxon>Panicum</taxon>
        <taxon>Panicum sect. Panicum</taxon>
    </lineage>
</organism>
<name>A0A3L6TCM0_PANMI</name>
<reference evidence="3" key="1">
    <citation type="journal article" date="2019" name="Nat. Commun.">
        <title>The genome of broomcorn millet.</title>
        <authorList>
            <person name="Zou C."/>
            <person name="Miki D."/>
            <person name="Li D."/>
            <person name="Tang Q."/>
            <person name="Xiao L."/>
            <person name="Rajput S."/>
            <person name="Deng P."/>
            <person name="Jia W."/>
            <person name="Huang R."/>
            <person name="Zhang M."/>
            <person name="Sun Y."/>
            <person name="Hu J."/>
            <person name="Fu X."/>
            <person name="Schnable P.S."/>
            <person name="Li F."/>
            <person name="Zhang H."/>
            <person name="Feng B."/>
            <person name="Zhu X."/>
            <person name="Liu R."/>
            <person name="Schnable J.C."/>
            <person name="Zhu J.-K."/>
            <person name="Zhang H."/>
        </authorList>
    </citation>
    <scope>NUCLEOTIDE SEQUENCE [LARGE SCALE GENOMIC DNA]</scope>
</reference>
<dbReference type="Proteomes" id="UP000275267">
    <property type="component" value="Unassembled WGS sequence"/>
</dbReference>
<feature type="compositionally biased region" description="Polar residues" evidence="1">
    <location>
        <begin position="329"/>
        <end position="338"/>
    </location>
</feature>
<accession>A0A3L6TCM0</accession>
<dbReference type="OrthoDB" id="5954035at2759"/>
<dbReference type="EMBL" id="PQIB02000002">
    <property type="protein sequence ID" value="RLN35999.1"/>
    <property type="molecule type" value="Genomic_DNA"/>
</dbReference>
<comment type="caution">
    <text evidence="2">The sequence shown here is derived from an EMBL/GenBank/DDBJ whole genome shotgun (WGS) entry which is preliminary data.</text>
</comment>
<evidence type="ECO:0000313" key="2">
    <source>
        <dbReference type="EMBL" id="RLN35999.1"/>
    </source>
</evidence>
<dbReference type="STRING" id="4540.A0A3L6TCM0"/>
<feature type="compositionally biased region" description="Basic and acidic residues" evidence="1">
    <location>
        <begin position="318"/>
        <end position="328"/>
    </location>
</feature>
<dbReference type="AlphaFoldDB" id="A0A3L6TCM0"/>
<proteinExistence type="predicted"/>
<feature type="compositionally biased region" description="Pro residues" evidence="1">
    <location>
        <begin position="172"/>
        <end position="181"/>
    </location>
</feature>
<evidence type="ECO:0000313" key="3">
    <source>
        <dbReference type="Proteomes" id="UP000275267"/>
    </source>
</evidence>
<evidence type="ECO:0000256" key="1">
    <source>
        <dbReference type="SAM" id="MobiDB-lite"/>
    </source>
</evidence>
<keyword evidence="3" id="KW-1185">Reference proteome</keyword>